<dbReference type="GO" id="GO:0016887">
    <property type="term" value="F:ATP hydrolysis activity"/>
    <property type="evidence" value="ECO:0007669"/>
    <property type="project" value="InterPro"/>
</dbReference>
<dbReference type="OrthoDB" id="104167at2"/>
<keyword evidence="3" id="KW-1185">Reference proteome</keyword>
<evidence type="ECO:0000313" key="2">
    <source>
        <dbReference type="EMBL" id="TDV47044.1"/>
    </source>
</evidence>
<dbReference type="PIRSF" id="PIRSF029347">
    <property type="entry name" value="RecF"/>
    <property type="match status" value="1"/>
</dbReference>
<dbReference type="InterPro" id="IPR027417">
    <property type="entry name" value="P-loop_NTPase"/>
</dbReference>
<dbReference type="InterPro" id="IPR003959">
    <property type="entry name" value="ATPase_AAA_core"/>
</dbReference>
<dbReference type="InterPro" id="IPR014555">
    <property type="entry name" value="RecF-like"/>
</dbReference>
<evidence type="ECO:0000259" key="1">
    <source>
        <dbReference type="Pfam" id="PF13304"/>
    </source>
</evidence>
<proteinExistence type="predicted"/>
<accession>A0A4R7VD49</accession>
<dbReference type="SUPFAM" id="SSF52540">
    <property type="entry name" value="P-loop containing nucleoside triphosphate hydrolases"/>
    <property type="match status" value="1"/>
</dbReference>
<dbReference type="Proteomes" id="UP000294927">
    <property type="component" value="Unassembled WGS sequence"/>
</dbReference>
<gene>
    <name evidence="2" type="ORF">CLV71_110227</name>
</gene>
<sequence length="404" mass="43959">MQSSMLLPVTDVEDVDDAVAADWLSSVRFLSLSLTNYLSYRSAKLDFGDFTALVGPNGSGKSNAVSALKLLRDIPLHGLPAAIARRGGFDQLRHRSSGRPYDPAIRIDYQVGDNPPSFYELRLGSVKGKRYAVKRERGAVYVSGDQSYFDHEGGTLTYTEVIGGDDKLLSMREAHARVPPGQSAVTLSGGFAAYLTGIVLQSAQTLEINPSRISDLQEPASVREFEPDGANIASVFEEMSAHNRSELAELLSVIVPGIVRIEPRHVADRLTMLFVQDLGQGPREFFAKQMSDGTLRVFGILVAMLQQRRPAMLAIEEPEIAIHLGALQTLVEVLTSHSEGSQIVITTHSADIVDNLDMDDLRVVWTEQGSSRIASVAEHTREPVKRGLITPGALLRADALDPSA</sequence>
<evidence type="ECO:0000313" key="3">
    <source>
        <dbReference type="Proteomes" id="UP000294927"/>
    </source>
</evidence>
<protein>
    <submittedName>
        <fullName evidence="2">Putative ATPase</fullName>
    </submittedName>
</protein>
<dbReference type="Gene3D" id="3.40.50.300">
    <property type="entry name" value="P-loop containing nucleotide triphosphate hydrolases"/>
    <property type="match status" value="1"/>
</dbReference>
<feature type="domain" description="ATPase AAA-type core" evidence="1">
    <location>
        <begin position="50"/>
        <end position="108"/>
    </location>
</feature>
<dbReference type="Pfam" id="PF13304">
    <property type="entry name" value="AAA_21"/>
    <property type="match status" value="2"/>
</dbReference>
<name>A0A4R7VD49_9PSEU</name>
<comment type="caution">
    <text evidence="2">The sequence shown here is derived from an EMBL/GenBank/DDBJ whole genome shotgun (WGS) entry which is preliminary data.</text>
</comment>
<reference evidence="2 3" key="1">
    <citation type="submission" date="2019-03" db="EMBL/GenBank/DDBJ databases">
        <title>Genomic Encyclopedia of Archaeal and Bacterial Type Strains, Phase II (KMG-II): from individual species to whole genera.</title>
        <authorList>
            <person name="Goeker M."/>
        </authorList>
    </citation>
    <scope>NUCLEOTIDE SEQUENCE [LARGE SCALE GENOMIC DNA]</scope>
    <source>
        <strain evidence="2 3">DSM 45499</strain>
    </source>
</reference>
<organism evidence="2 3">
    <name type="scientific">Actinophytocola oryzae</name>
    <dbReference type="NCBI Taxonomy" id="502181"/>
    <lineage>
        <taxon>Bacteria</taxon>
        <taxon>Bacillati</taxon>
        <taxon>Actinomycetota</taxon>
        <taxon>Actinomycetes</taxon>
        <taxon>Pseudonocardiales</taxon>
        <taxon>Pseudonocardiaceae</taxon>
    </lineage>
</organism>
<dbReference type="PANTHER" id="PTHR40396">
    <property type="entry name" value="ATPASE-LIKE PROTEIN"/>
    <property type="match status" value="1"/>
</dbReference>
<dbReference type="AlphaFoldDB" id="A0A4R7VD49"/>
<feature type="domain" description="ATPase AAA-type core" evidence="1">
    <location>
        <begin position="262"/>
        <end position="354"/>
    </location>
</feature>
<dbReference type="EMBL" id="SOCP01000010">
    <property type="protein sequence ID" value="TDV47044.1"/>
    <property type="molecule type" value="Genomic_DNA"/>
</dbReference>
<dbReference type="PANTHER" id="PTHR40396:SF1">
    <property type="entry name" value="ATPASE AAA-TYPE CORE DOMAIN-CONTAINING PROTEIN"/>
    <property type="match status" value="1"/>
</dbReference>
<dbReference type="GO" id="GO:0005524">
    <property type="term" value="F:ATP binding"/>
    <property type="evidence" value="ECO:0007669"/>
    <property type="project" value="InterPro"/>
</dbReference>